<evidence type="ECO:0000256" key="1">
    <source>
        <dbReference type="ARBA" id="ARBA00005721"/>
    </source>
</evidence>
<dbReference type="EMBL" id="DTFV01000001">
    <property type="protein sequence ID" value="HGI29714.1"/>
    <property type="molecule type" value="Genomic_DNA"/>
</dbReference>
<protein>
    <submittedName>
        <fullName evidence="2">Asp23/Gls24 family envelope stress response protein</fullName>
    </submittedName>
</protein>
<dbReference type="InterPro" id="IPR005531">
    <property type="entry name" value="Asp23"/>
</dbReference>
<dbReference type="PANTHER" id="PTHR34297">
    <property type="entry name" value="HYPOTHETICAL CYTOSOLIC PROTEIN-RELATED"/>
    <property type="match status" value="1"/>
</dbReference>
<proteinExistence type="inferred from homology"/>
<comment type="similarity">
    <text evidence="1">Belongs to the asp23 family.</text>
</comment>
<dbReference type="Pfam" id="PF03780">
    <property type="entry name" value="Asp23"/>
    <property type="match status" value="1"/>
</dbReference>
<name>A0A7V4DD99_9BACT</name>
<gene>
    <name evidence="2" type="ORF">ENV30_00095</name>
</gene>
<dbReference type="AlphaFoldDB" id="A0A7V4DD99"/>
<comment type="caution">
    <text evidence="2">The sequence shown here is derived from an EMBL/GenBank/DDBJ whole genome shotgun (WGS) entry which is preliminary data.</text>
</comment>
<sequence length="138" mass="15036">MNEEYREGTRPEETRESPEVLGEITIAPDIIATLAAITTMKVPGVTGMAGVPAASLSALIGKRELNKGVKVEVKDKTVHLEIAIVADIDSVLIDVARRIQREVKNVVETKTGMTVTKVDVNIRDVSYREEPKEEAPQG</sequence>
<accession>A0A7V4DD99</accession>
<reference evidence="2" key="1">
    <citation type="journal article" date="2020" name="mSystems">
        <title>Genome- and Community-Level Interaction Insights into Carbon Utilization and Element Cycling Functions of Hydrothermarchaeota in Hydrothermal Sediment.</title>
        <authorList>
            <person name="Zhou Z."/>
            <person name="Liu Y."/>
            <person name="Xu W."/>
            <person name="Pan J."/>
            <person name="Luo Z.H."/>
            <person name="Li M."/>
        </authorList>
    </citation>
    <scope>NUCLEOTIDE SEQUENCE [LARGE SCALE GENOMIC DNA]</scope>
    <source>
        <strain evidence="2">SpSt-747</strain>
    </source>
</reference>
<evidence type="ECO:0000313" key="2">
    <source>
        <dbReference type="EMBL" id="HGI29714.1"/>
    </source>
</evidence>
<organism evidence="2">
    <name type="scientific">Candidatus Caldatribacterium californiense</name>
    <dbReference type="NCBI Taxonomy" id="1454726"/>
    <lineage>
        <taxon>Bacteria</taxon>
        <taxon>Pseudomonadati</taxon>
        <taxon>Atribacterota</taxon>
        <taxon>Atribacteria</taxon>
        <taxon>Atribacterales</taxon>
        <taxon>Candidatus Caldatribacteriaceae</taxon>
        <taxon>Candidatus Caldatribacterium</taxon>
    </lineage>
</organism>